<dbReference type="EMBL" id="LAZR01021307">
    <property type="protein sequence ID" value="KKL85783.1"/>
    <property type="molecule type" value="Genomic_DNA"/>
</dbReference>
<feature type="compositionally biased region" description="Basic and acidic residues" evidence="1">
    <location>
        <begin position="586"/>
        <end position="595"/>
    </location>
</feature>
<feature type="region of interest" description="Disordered" evidence="1">
    <location>
        <begin position="581"/>
        <end position="603"/>
    </location>
</feature>
<sequence>MLTPKEINELATHQERTFSKQRDNDILDKDIIRQKHIIDAQKDKKLQVRPVGTGYGKLITAQNRSYLSAAPFIAYTAPRDTLKAYAEELEAATQEIWNLSGAWLAWLRSIRDVVDVGRGWELIHSVPKLWKGPEFQQGEDESDKDFTNRLTDLKLDNFPIIAQHIDVRDCWPTFTLKRELDQVVEIRTMTARQLDEAYNDRFGLENDTDTVKVIVYADHIHMRTVIAKHGGVAGTGFMAIPAQDAIEPWAHGMKMNPYVLMEAPPLSENDEGIVWEGSVAALRHLIPEMDGALTDMRHNTRKAARAQRVFELDLEQRRQASPDAKSNADLITITPDGDIVLNLNEKINLLGAAQTNPDITGFMAIARSFTEQNAIRPSLLGLSENASESGVEFNTKSQIAQNDFGPAIDFLSEAAKNVARHFIASLIAFSETFKDIGLEDEKIPLSFVNSKGISQRTDLKASDLKGWDKRLQAKIAAQIPINQNQMIVTARLAAHPVDGIMSTETAMELYTPIANPLEEMRKRDLDKIRAALVEQRVQAASQVAFQIAGTPANSDILAQDFAALPETVKQGIQMAAQAQGQSVPEARGEANRAREGMVQVSGR</sequence>
<reference evidence="2" key="1">
    <citation type="journal article" date="2015" name="Nature">
        <title>Complex archaea that bridge the gap between prokaryotes and eukaryotes.</title>
        <authorList>
            <person name="Spang A."/>
            <person name="Saw J.H."/>
            <person name="Jorgensen S.L."/>
            <person name="Zaremba-Niedzwiedzka K."/>
            <person name="Martijn J."/>
            <person name="Lind A.E."/>
            <person name="van Eijk R."/>
            <person name="Schleper C."/>
            <person name="Guy L."/>
            <person name="Ettema T.J."/>
        </authorList>
    </citation>
    <scope>NUCLEOTIDE SEQUENCE</scope>
</reference>
<protein>
    <submittedName>
        <fullName evidence="2">Uncharacterized protein</fullName>
    </submittedName>
</protein>
<accession>A0A0F9FHP0</accession>
<evidence type="ECO:0000256" key="1">
    <source>
        <dbReference type="SAM" id="MobiDB-lite"/>
    </source>
</evidence>
<organism evidence="2">
    <name type="scientific">marine sediment metagenome</name>
    <dbReference type="NCBI Taxonomy" id="412755"/>
    <lineage>
        <taxon>unclassified sequences</taxon>
        <taxon>metagenomes</taxon>
        <taxon>ecological metagenomes</taxon>
    </lineage>
</organism>
<proteinExistence type="predicted"/>
<name>A0A0F9FHP0_9ZZZZ</name>
<gene>
    <name evidence="2" type="ORF">LCGC14_1951280</name>
</gene>
<comment type="caution">
    <text evidence="2">The sequence shown here is derived from an EMBL/GenBank/DDBJ whole genome shotgun (WGS) entry which is preliminary data.</text>
</comment>
<dbReference type="AlphaFoldDB" id="A0A0F9FHP0"/>
<evidence type="ECO:0000313" key="2">
    <source>
        <dbReference type="EMBL" id="KKL85783.1"/>
    </source>
</evidence>